<dbReference type="OrthoDB" id="5989984at2759"/>
<keyword evidence="1" id="KW-0812">Transmembrane</keyword>
<evidence type="ECO:0000313" key="2">
    <source>
        <dbReference type="EMBL" id="KAJ7393547.1"/>
    </source>
</evidence>
<evidence type="ECO:0008006" key="4">
    <source>
        <dbReference type="Google" id="ProtNLM"/>
    </source>
</evidence>
<dbReference type="Proteomes" id="UP001163046">
    <property type="component" value="Unassembled WGS sequence"/>
</dbReference>
<sequence>MSSKKSFSTKLATDVSLVRTSSKQQIVSRDVHTSTKDLSRMVALVVLIYFGCILPWVVAISLGIFLVDYPPLFGLCAIQLPMISGFLNPLLYGILWPPYRRAYIRAFKWPGAKCCNRKKSSRARSHTLNSLSANHSFWLSDSFVDEDADHENAFHILFGPTSYVKPLDFNPEELEMFEKNSKLRGYSKATRGVPQQIKAQDGVKPEIISRTFWTL</sequence>
<evidence type="ECO:0000313" key="3">
    <source>
        <dbReference type="Proteomes" id="UP001163046"/>
    </source>
</evidence>
<dbReference type="SUPFAM" id="SSF81321">
    <property type="entry name" value="Family A G protein-coupled receptor-like"/>
    <property type="match status" value="1"/>
</dbReference>
<reference evidence="2" key="1">
    <citation type="submission" date="2023-01" db="EMBL/GenBank/DDBJ databases">
        <title>Genome assembly of the deep-sea coral Lophelia pertusa.</title>
        <authorList>
            <person name="Herrera S."/>
            <person name="Cordes E."/>
        </authorList>
    </citation>
    <scope>NUCLEOTIDE SEQUENCE</scope>
    <source>
        <strain evidence="2">USNM1676648</strain>
        <tissue evidence="2">Polyp</tissue>
    </source>
</reference>
<dbReference type="EMBL" id="MU825398">
    <property type="protein sequence ID" value="KAJ7393547.1"/>
    <property type="molecule type" value="Genomic_DNA"/>
</dbReference>
<evidence type="ECO:0000256" key="1">
    <source>
        <dbReference type="SAM" id="Phobius"/>
    </source>
</evidence>
<protein>
    <recommendedName>
        <fullName evidence="4">G-protein coupled receptors family 1 profile domain-containing protein</fullName>
    </recommendedName>
</protein>
<accession>A0A9X0A525</accession>
<name>A0A9X0A525_9CNID</name>
<feature type="transmembrane region" description="Helical" evidence="1">
    <location>
        <begin position="42"/>
        <end position="66"/>
    </location>
</feature>
<keyword evidence="3" id="KW-1185">Reference proteome</keyword>
<dbReference type="CDD" id="cd00637">
    <property type="entry name" value="7tm_classA_rhodopsin-like"/>
    <property type="match status" value="1"/>
</dbReference>
<proteinExistence type="predicted"/>
<organism evidence="2 3">
    <name type="scientific">Desmophyllum pertusum</name>
    <dbReference type="NCBI Taxonomy" id="174260"/>
    <lineage>
        <taxon>Eukaryota</taxon>
        <taxon>Metazoa</taxon>
        <taxon>Cnidaria</taxon>
        <taxon>Anthozoa</taxon>
        <taxon>Hexacorallia</taxon>
        <taxon>Scleractinia</taxon>
        <taxon>Caryophylliina</taxon>
        <taxon>Caryophylliidae</taxon>
        <taxon>Desmophyllum</taxon>
    </lineage>
</organism>
<keyword evidence="1" id="KW-1133">Transmembrane helix</keyword>
<gene>
    <name evidence="2" type="ORF">OS493_006532</name>
</gene>
<dbReference type="AlphaFoldDB" id="A0A9X0A525"/>
<dbReference type="Gene3D" id="1.20.1070.10">
    <property type="entry name" value="Rhodopsin 7-helix transmembrane proteins"/>
    <property type="match status" value="1"/>
</dbReference>
<keyword evidence="1" id="KW-0472">Membrane</keyword>
<comment type="caution">
    <text evidence="2">The sequence shown here is derived from an EMBL/GenBank/DDBJ whole genome shotgun (WGS) entry which is preliminary data.</text>
</comment>
<feature type="transmembrane region" description="Helical" evidence="1">
    <location>
        <begin position="72"/>
        <end position="95"/>
    </location>
</feature>